<dbReference type="Proteomes" id="UP000232163">
    <property type="component" value="Unassembled WGS sequence"/>
</dbReference>
<dbReference type="Pfam" id="PF01425">
    <property type="entry name" value="Amidase"/>
    <property type="match status" value="1"/>
</dbReference>
<dbReference type="PANTHER" id="PTHR11895:SF151">
    <property type="entry name" value="GLUTAMYL-TRNA(GLN) AMIDOTRANSFERASE SUBUNIT A"/>
    <property type="match status" value="1"/>
</dbReference>
<dbReference type="PANTHER" id="PTHR11895">
    <property type="entry name" value="TRANSAMIDASE"/>
    <property type="match status" value="1"/>
</dbReference>
<sequence length="417" mass="43140">MLSAVQIAADIAAGRIAPEHFIKEAYKAYAELEPQVQAFVEADFETARIASLTASGPLRGLPFAAKDNFDTTDFSTACGSSIYQGHRPTQDAASVTLARNAGANLVGKTTLAEFALFKASATRNPHDLTRTPGGSSSGSAAAVAAGMAAFALGTQTAGSVIRPAAFCGVAAYKPSYDLLPMSGVKLLAPSLDTVGLFAATVSDLTFVASTILGRSPIGEVDPRALRLGICSGWQGAVASSGCIEALGSVTTSMKLAGAHVARLELPDILQQAHQLHEAIMGYEAVRALAEEREFHGSKLSDRLAAFLDENAAQSDENYGASLAVAVAAREAVAELFSAFDAIITPSAPGEAPIGLESTGSSEFNRLWTLLHLPVVNVSGMKGAEGLPLGIQVVGAHGDDDRILPIAASVERVILNSY</sequence>
<gene>
    <name evidence="3" type="ORF">B5P45_12235</name>
</gene>
<organism evidence="3 4">
    <name type="scientific">Phyllobacterium zundukense</name>
    <dbReference type="NCBI Taxonomy" id="1867719"/>
    <lineage>
        <taxon>Bacteria</taxon>
        <taxon>Pseudomonadati</taxon>
        <taxon>Pseudomonadota</taxon>
        <taxon>Alphaproteobacteria</taxon>
        <taxon>Hyphomicrobiales</taxon>
        <taxon>Phyllobacteriaceae</taxon>
        <taxon>Phyllobacterium</taxon>
    </lineage>
</organism>
<dbReference type="AlphaFoldDB" id="A0A2N9VYQ4"/>
<evidence type="ECO:0000256" key="1">
    <source>
        <dbReference type="ARBA" id="ARBA00009199"/>
    </source>
</evidence>
<dbReference type="EMBL" id="MZMT01000028">
    <property type="protein sequence ID" value="PIO44622.1"/>
    <property type="molecule type" value="Genomic_DNA"/>
</dbReference>
<evidence type="ECO:0000259" key="2">
    <source>
        <dbReference type="Pfam" id="PF01425"/>
    </source>
</evidence>
<dbReference type="Gene3D" id="3.90.1300.10">
    <property type="entry name" value="Amidase signature (AS) domain"/>
    <property type="match status" value="1"/>
</dbReference>
<name>A0A2N9VYQ4_9HYPH</name>
<evidence type="ECO:0000313" key="4">
    <source>
        <dbReference type="Proteomes" id="UP000232163"/>
    </source>
</evidence>
<keyword evidence="4" id="KW-1185">Reference proteome</keyword>
<feature type="domain" description="Amidase" evidence="2">
    <location>
        <begin position="22"/>
        <end position="403"/>
    </location>
</feature>
<proteinExistence type="inferred from homology"/>
<dbReference type="SUPFAM" id="SSF75304">
    <property type="entry name" value="Amidase signature (AS) enzymes"/>
    <property type="match status" value="1"/>
</dbReference>
<dbReference type="InterPro" id="IPR000120">
    <property type="entry name" value="Amidase"/>
</dbReference>
<dbReference type="InterPro" id="IPR036928">
    <property type="entry name" value="AS_sf"/>
</dbReference>
<accession>A0A2N9VYQ4</accession>
<comment type="caution">
    <text evidence="3">The sequence shown here is derived from an EMBL/GenBank/DDBJ whole genome shotgun (WGS) entry which is preliminary data.</text>
</comment>
<reference evidence="3 4" key="1">
    <citation type="journal article" date="2017" name="Int J Environ Stud">
        <title>Does the Miocene-Pliocene relict legume Oxytropis triphylla form nitrogen-fixing nodules with a combination of bacterial strains?</title>
        <authorList>
            <person name="Safronova V."/>
            <person name="Belimov A."/>
            <person name="Sazanova A."/>
            <person name="Kuznetsova I."/>
            <person name="Popova J."/>
            <person name="Andronov E."/>
            <person name="Verkhozina A."/>
            <person name="Tikhonovich I."/>
        </authorList>
    </citation>
    <scope>NUCLEOTIDE SEQUENCE [LARGE SCALE GENOMIC DNA]</scope>
    <source>
        <strain evidence="3 4">Tri-38</strain>
    </source>
</reference>
<protein>
    <recommendedName>
        <fullName evidence="2">Amidase domain-containing protein</fullName>
    </recommendedName>
</protein>
<evidence type="ECO:0000313" key="3">
    <source>
        <dbReference type="EMBL" id="PIO44622.1"/>
    </source>
</evidence>
<dbReference type="OrthoDB" id="9777859at2"/>
<dbReference type="KEGG" id="pht:BLM14_26075"/>
<dbReference type="GO" id="GO:0003824">
    <property type="term" value="F:catalytic activity"/>
    <property type="evidence" value="ECO:0007669"/>
    <property type="project" value="InterPro"/>
</dbReference>
<comment type="similarity">
    <text evidence="1">Belongs to the amidase family.</text>
</comment>
<dbReference type="InterPro" id="IPR023631">
    <property type="entry name" value="Amidase_dom"/>
</dbReference>
<dbReference type="RefSeq" id="WP_100003088.1">
    <property type="nucleotide sequence ID" value="NZ_CP017943.1"/>
</dbReference>